<keyword evidence="1" id="KW-0812">Transmembrane</keyword>
<feature type="domain" description="YdbS-like PH" evidence="2">
    <location>
        <begin position="71"/>
        <end position="145"/>
    </location>
</feature>
<keyword evidence="1" id="KW-0472">Membrane</keyword>
<dbReference type="EMBL" id="FXWH01000001">
    <property type="protein sequence ID" value="SMQ57909.1"/>
    <property type="molecule type" value="Genomic_DNA"/>
</dbReference>
<evidence type="ECO:0000256" key="1">
    <source>
        <dbReference type="SAM" id="Phobius"/>
    </source>
</evidence>
<evidence type="ECO:0000313" key="3">
    <source>
        <dbReference type="EMBL" id="SMQ57909.1"/>
    </source>
</evidence>
<dbReference type="Pfam" id="PF03703">
    <property type="entry name" value="bPH_2"/>
    <property type="match status" value="1"/>
</dbReference>
<dbReference type="InterPro" id="IPR005182">
    <property type="entry name" value="YdbS-like_PH"/>
</dbReference>
<keyword evidence="4" id="KW-1185">Reference proteome</keyword>
<feature type="transmembrane region" description="Helical" evidence="1">
    <location>
        <begin position="18"/>
        <end position="37"/>
    </location>
</feature>
<name>A0A1Y6E5J4_9GAMM</name>
<dbReference type="RefSeq" id="WP_157984157.1">
    <property type="nucleotide sequence ID" value="NZ_FXWH01000001.1"/>
</dbReference>
<dbReference type="AlphaFoldDB" id="A0A1Y6E5J4"/>
<accession>A0A1Y6E5J4</accession>
<organism evidence="3 4">
    <name type="scientific">Pseudidiomarina planktonica</name>
    <dbReference type="NCBI Taxonomy" id="1323738"/>
    <lineage>
        <taxon>Bacteria</taxon>
        <taxon>Pseudomonadati</taxon>
        <taxon>Pseudomonadota</taxon>
        <taxon>Gammaproteobacteria</taxon>
        <taxon>Alteromonadales</taxon>
        <taxon>Idiomarinaceae</taxon>
        <taxon>Pseudidiomarina</taxon>
    </lineage>
</organism>
<dbReference type="PANTHER" id="PTHR34473:SF3">
    <property type="entry name" value="TRANSMEMBRANE PROTEIN-RELATED"/>
    <property type="match status" value="1"/>
</dbReference>
<dbReference type="OrthoDB" id="1750577at2"/>
<reference evidence="4" key="1">
    <citation type="submission" date="2017-04" db="EMBL/GenBank/DDBJ databases">
        <authorList>
            <person name="Varghese N."/>
            <person name="Submissions S."/>
        </authorList>
    </citation>
    <scope>NUCLEOTIDE SEQUENCE [LARGE SCALE GENOMIC DNA]</scope>
</reference>
<dbReference type="Proteomes" id="UP000194450">
    <property type="component" value="Unassembled WGS sequence"/>
</dbReference>
<dbReference type="PANTHER" id="PTHR34473">
    <property type="entry name" value="UPF0699 TRANSMEMBRANE PROTEIN YDBS"/>
    <property type="match status" value="1"/>
</dbReference>
<evidence type="ECO:0000259" key="2">
    <source>
        <dbReference type="Pfam" id="PF03703"/>
    </source>
</evidence>
<feature type="transmembrane region" description="Helical" evidence="1">
    <location>
        <begin position="43"/>
        <end position="63"/>
    </location>
</feature>
<keyword evidence="1" id="KW-1133">Transmembrane helix</keyword>
<sequence length="162" mass="17903">MPDFDKVSPKYPNYLRSLAWLNTLGIIIALGVVSHFASQLSLTMAAATGGFVVLITLVLHFWWLPRRYELTGYCVDENQLQLRKGALWRTRQAAAMNRIQHSEVSQGPIERAFGLSRLIVYTAGGAGADISIPGLADSKAEQLKALVLHQIMTEQPADQSHD</sequence>
<evidence type="ECO:0000313" key="4">
    <source>
        <dbReference type="Proteomes" id="UP000194450"/>
    </source>
</evidence>
<proteinExistence type="predicted"/>
<protein>
    <recommendedName>
        <fullName evidence="2">YdbS-like PH domain-containing protein</fullName>
    </recommendedName>
</protein>
<gene>
    <name evidence="3" type="ORF">SAMN06297229_0025</name>
</gene>